<dbReference type="CDD" id="cd14744">
    <property type="entry name" value="PAAR_CT_2"/>
    <property type="match status" value="1"/>
</dbReference>
<dbReference type="Gene3D" id="2.60.200.60">
    <property type="match status" value="1"/>
</dbReference>
<sequence>MRPVILMGDRTSHGGIVLEGADSTFVRERRVARVGDRVSCPRDGHTPSVIVTGDPTALVDGRPLAREGDKCACGATLIASVADTGTL</sequence>
<dbReference type="InterPro" id="IPR008727">
    <property type="entry name" value="PAAR_motif"/>
</dbReference>
<dbReference type="AlphaFoldDB" id="A0A5B8R8J8"/>
<protein>
    <recommendedName>
        <fullName evidence="2">PAAR motif</fullName>
    </recommendedName>
</protein>
<reference evidence="1" key="1">
    <citation type="submission" date="2019-06" db="EMBL/GenBank/DDBJ databases">
        <authorList>
            <person name="Murdoch R.W."/>
            <person name="Fathepure B."/>
        </authorList>
    </citation>
    <scope>NUCLEOTIDE SEQUENCE</scope>
</reference>
<dbReference type="EMBL" id="MN079090">
    <property type="protein sequence ID" value="QEA04841.1"/>
    <property type="molecule type" value="Genomic_DNA"/>
</dbReference>
<accession>A0A5B8R8J8</accession>
<evidence type="ECO:0000313" key="1">
    <source>
        <dbReference type="EMBL" id="QEA04841.1"/>
    </source>
</evidence>
<name>A0A5B8R8J8_9ZZZZ</name>
<dbReference type="Pfam" id="PF05488">
    <property type="entry name" value="PAAR_motif"/>
    <property type="match status" value="1"/>
</dbReference>
<proteinExistence type="predicted"/>
<organism evidence="1">
    <name type="scientific">uncultured organism</name>
    <dbReference type="NCBI Taxonomy" id="155900"/>
    <lineage>
        <taxon>unclassified sequences</taxon>
        <taxon>environmental samples</taxon>
    </lineage>
</organism>
<evidence type="ECO:0008006" key="2">
    <source>
        <dbReference type="Google" id="ProtNLM"/>
    </source>
</evidence>
<gene>
    <name evidence="1" type="ORF">KBTEX_01150</name>
</gene>